<comment type="caution">
    <text evidence="7">The sequence shown here is derived from an EMBL/GenBank/DDBJ whole genome shotgun (WGS) entry which is preliminary data.</text>
</comment>
<evidence type="ECO:0000256" key="5">
    <source>
        <dbReference type="SAM" id="MobiDB-lite"/>
    </source>
</evidence>
<keyword evidence="8" id="KW-1185">Reference proteome</keyword>
<dbReference type="EMBL" id="JAMFTH010000001">
    <property type="protein sequence ID" value="MCP8897888.1"/>
    <property type="molecule type" value="Genomic_DNA"/>
</dbReference>
<evidence type="ECO:0000256" key="2">
    <source>
        <dbReference type="ARBA" id="ARBA00008441"/>
    </source>
</evidence>
<dbReference type="Pfam" id="PF07813">
    <property type="entry name" value="LTXXQ"/>
    <property type="match status" value="1"/>
</dbReference>
<proteinExistence type="inferred from homology"/>
<comment type="subcellular location">
    <subcellularLocation>
        <location evidence="1">Periplasm</location>
    </subcellularLocation>
</comment>
<dbReference type="PANTHER" id="PTHR38102:SF1">
    <property type="entry name" value="PERIPLASMIC CHAPERONE SPY"/>
    <property type="match status" value="1"/>
</dbReference>
<reference evidence="7" key="1">
    <citation type="submission" date="2022-05" db="EMBL/GenBank/DDBJ databases">
        <authorList>
            <person name="Sun H.-N."/>
        </authorList>
    </citation>
    <scope>NUCLEOTIDE SEQUENCE</scope>
    <source>
        <strain evidence="7">HB14</strain>
    </source>
</reference>
<evidence type="ECO:0000313" key="7">
    <source>
        <dbReference type="EMBL" id="MCP8897888.1"/>
    </source>
</evidence>
<dbReference type="InterPro" id="IPR052211">
    <property type="entry name" value="Cpx_auxiliary_protein"/>
</dbReference>
<evidence type="ECO:0000256" key="3">
    <source>
        <dbReference type="ARBA" id="ARBA00022729"/>
    </source>
</evidence>
<accession>A0A9X2HST0</accession>
<comment type="similarity">
    <text evidence="2">Belongs to the CpxP/Spy family.</text>
</comment>
<protein>
    <submittedName>
        <fullName evidence="7">Spy/CpxP family protein refolding chaperone</fullName>
    </submittedName>
</protein>
<dbReference type="Proteomes" id="UP001139319">
    <property type="component" value="Unassembled WGS sequence"/>
</dbReference>
<evidence type="ECO:0000313" key="8">
    <source>
        <dbReference type="Proteomes" id="UP001139319"/>
    </source>
</evidence>
<reference evidence="7" key="2">
    <citation type="submission" date="2023-01" db="EMBL/GenBank/DDBJ databases">
        <title>Gilvimarinus xylanilyticus HB14 isolated from Caulerpa lentillifera aquaculture base in Hainan, China.</title>
        <authorList>
            <person name="Zhang Y.-J."/>
        </authorList>
    </citation>
    <scope>NUCLEOTIDE SEQUENCE</scope>
    <source>
        <strain evidence="7">HB14</strain>
    </source>
</reference>
<evidence type="ECO:0000256" key="4">
    <source>
        <dbReference type="ARBA" id="ARBA00022764"/>
    </source>
</evidence>
<feature type="chain" id="PRO_5040776948" evidence="6">
    <location>
        <begin position="23"/>
        <end position="148"/>
    </location>
</feature>
<name>A0A9X2HST0_9GAMM</name>
<dbReference type="Gene3D" id="1.20.120.1490">
    <property type="match status" value="1"/>
</dbReference>
<evidence type="ECO:0000256" key="6">
    <source>
        <dbReference type="SAM" id="SignalP"/>
    </source>
</evidence>
<gene>
    <name evidence="7" type="ORF">M6D89_01095</name>
</gene>
<dbReference type="GO" id="GO:0030288">
    <property type="term" value="C:outer membrane-bounded periplasmic space"/>
    <property type="evidence" value="ECO:0007669"/>
    <property type="project" value="TreeGrafter"/>
</dbReference>
<dbReference type="GO" id="GO:0051082">
    <property type="term" value="F:unfolded protein binding"/>
    <property type="evidence" value="ECO:0007669"/>
    <property type="project" value="TreeGrafter"/>
</dbReference>
<evidence type="ECO:0000256" key="1">
    <source>
        <dbReference type="ARBA" id="ARBA00004418"/>
    </source>
</evidence>
<organism evidence="7 8">
    <name type="scientific">Gilvimarinus xylanilyticus</name>
    <dbReference type="NCBI Taxonomy" id="2944139"/>
    <lineage>
        <taxon>Bacteria</taxon>
        <taxon>Pseudomonadati</taxon>
        <taxon>Pseudomonadota</taxon>
        <taxon>Gammaproteobacteria</taxon>
        <taxon>Cellvibrionales</taxon>
        <taxon>Cellvibrionaceae</taxon>
        <taxon>Gilvimarinus</taxon>
    </lineage>
</organism>
<dbReference type="InterPro" id="IPR012899">
    <property type="entry name" value="LTXXQ"/>
</dbReference>
<dbReference type="AlphaFoldDB" id="A0A9X2HST0"/>
<keyword evidence="3 6" id="KW-0732">Signal</keyword>
<dbReference type="RefSeq" id="WP_253966185.1">
    <property type="nucleotide sequence ID" value="NZ_JAMFTH010000001.1"/>
</dbReference>
<dbReference type="PANTHER" id="PTHR38102">
    <property type="entry name" value="PERIPLASMIC CHAPERONE SPY"/>
    <property type="match status" value="1"/>
</dbReference>
<sequence length="148" mass="17064">MKKLISTLTLCALASAPLAVYAERGERPDHAPHSILLSERVAEKLNLSDEQSSQIRVLLDNHTAVYPRDRDTRKAQREATDALIQAQSFDEAAARELLSQKLERELAALKLRHDINQVLSAEQREQLQQMKQRMKKRFAKKHRKSRRD</sequence>
<feature type="region of interest" description="Disordered" evidence="5">
    <location>
        <begin position="126"/>
        <end position="148"/>
    </location>
</feature>
<feature type="signal peptide" evidence="6">
    <location>
        <begin position="1"/>
        <end position="22"/>
    </location>
</feature>
<feature type="compositionally biased region" description="Basic residues" evidence="5">
    <location>
        <begin position="132"/>
        <end position="148"/>
    </location>
</feature>
<keyword evidence="4" id="KW-0574">Periplasm</keyword>